<dbReference type="AlphaFoldDB" id="A0A6I4U1X1"/>
<dbReference type="RefSeq" id="WP_160616723.1">
    <property type="nucleotide sequence ID" value="NZ_WTYR01000001.1"/>
</dbReference>
<protein>
    <submittedName>
        <fullName evidence="1">Uncharacterized protein</fullName>
    </submittedName>
</protein>
<name>A0A6I4U1X1_9SPHN</name>
<gene>
    <name evidence="1" type="ORF">GRI68_07785</name>
</gene>
<accession>A0A6I4U1X1</accession>
<organism evidence="1 2">
    <name type="scientific">Alteriqipengyuania halimionae</name>
    <dbReference type="NCBI Taxonomy" id="1926630"/>
    <lineage>
        <taxon>Bacteria</taxon>
        <taxon>Pseudomonadati</taxon>
        <taxon>Pseudomonadota</taxon>
        <taxon>Alphaproteobacteria</taxon>
        <taxon>Sphingomonadales</taxon>
        <taxon>Erythrobacteraceae</taxon>
        <taxon>Alteriqipengyuania</taxon>
    </lineage>
</organism>
<dbReference type="EMBL" id="WTYR01000001">
    <property type="protein sequence ID" value="MXP10079.1"/>
    <property type="molecule type" value="Genomic_DNA"/>
</dbReference>
<keyword evidence="2" id="KW-1185">Reference proteome</keyword>
<sequence>MSSFTSLRNQVAAAVSALALSLVLITGTVAMPTDAANASTVVIGQLA</sequence>
<evidence type="ECO:0000313" key="1">
    <source>
        <dbReference type="EMBL" id="MXP10079.1"/>
    </source>
</evidence>
<evidence type="ECO:0000313" key="2">
    <source>
        <dbReference type="Proteomes" id="UP000429229"/>
    </source>
</evidence>
<proteinExistence type="predicted"/>
<comment type="caution">
    <text evidence="1">The sequence shown here is derived from an EMBL/GenBank/DDBJ whole genome shotgun (WGS) entry which is preliminary data.</text>
</comment>
<dbReference type="Proteomes" id="UP000429229">
    <property type="component" value="Unassembled WGS sequence"/>
</dbReference>
<reference evidence="1 2" key="1">
    <citation type="submission" date="2019-12" db="EMBL/GenBank/DDBJ databases">
        <title>Genomic-based taxomic classification of the family Erythrobacteraceae.</title>
        <authorList>
            <person name="Xu L."/>
        </authorList>
    </citation>
    <scope>NUCLEOTIDE SEQUENCE [LARGE SCALE GENOMIC DNA]</scope>
    <source>
        <strain evidence="1 2">LMG 29519</strain>
    </source>
</reference>